<dbReference type="InterPro" id="IPR048516">
    <property type="entry name" value="DGCcoil"/>
</dbReference>
<sequence>MASSIAIVRLLQQLLKLSHRQNKTIDKYQVKFLKKLQSTSTVEAEIELFDEYTQQLESIPNNLDDKLLEGHLVSRQSQAQLQQIQSLSGSIKSRIEKMKSCPEPYTVIEYHSELKELIKIYQRAVIELSKNAIKPEIDNKADVEFINDELQLLILELDVGQAFVKKLDHIRLKIRNENDPFSLPHHCLEVITIIIDSTREERRSSRHFLYTLNDSLTQFYLNFAQTLKITETDFEKQKETFVTIKNNAELLKETSEKEQSIETLRERISEYVTDVQEAMAEQEKQQEEKFRCKFQGMVRQIKELQNETQSYQKTLKQQNKQLHIDFLTKIPNRAAWSERLKIEVTRFKRYKNTLNIAVIDIDNFKSINDSFGHLAGDKVLNVIAQTLQKSIRNADYIARYGGEEFALLLPEISPAQTELALNKLRDRIKKIPFQFKKENLSITISIGFTTFLLSDDADDAFERADTALYQAKNIGRDKVIFLPKDNE</sequence>
<keyword evidence="6" id="KW-1185">Reference proteome</keyword>
<dbReference type="InterPro" id="IPR043128">
    <property type="entry name" value="Rev_trsase/Diguanyl_cyclase"/>
</dbReference>
<dbReference type="PROSITE" id="PS50887">
    <property type="entry name" value="GGDEF"/>
    <property type="match status" value="1"/>
</dbReference>
<feature type="domain" description="GGDEF" evidence="4">
    <location>
        <begin position="352"/>
        <end position="484"/>
    </location>
</feature>
<dbReference type="Gene3D" id="3.30.70.270">
    <property type="match status" value="1"/>
</dbReference>
<organism evidence="5 6">
    <name type="scientific">Psychromonas arctica</name>
    <dbReference type="NCBI Taxonomy" id="168275"/>
    <lineage>
        <taxon>Bacteria</taxon>
        <taxon>Pseudomonadati</taxon>
        <taxon>Pseudomonadota</taxon>
        <taxon>Gammaproteobacteria</taxon>
        <taxon>Alteromonadales</taxon>
        <taxon>Psychromonadaceae</taxon>
        <taxon>Psychromonas</taxon>
    </lineage>
</organism>
<dbReference type="RefSeq" id="WP_341627447.1">
    <property type="nucleotide sequence ID" value="NZ_JBAKBA010000011.1"/>
</dbReference>
<evidence type="ECO:0000256" key="3">
    <source>
        <dbReference type="SAM" id="Coils"/>
    </source>
</evidence>
<feature type="coiled-coil region" evidence="3">
    <location>
        <begin position="247"/>
        <end position="321"/>
    </location>
</feature>
<name>A0ABU9HAB5_9GAMM</name>
<evidence type="ECO:0000313" key="6">
    <source>
        <dbReference type="Proteomes" id="UP001366060"/>
    </source>
</evidence>
<reference evidence="5 6" key="1">
    <citation type="submission" date="2024-02" db="EMBL/GenBank/DDBJ databases">
        <title>Bacteria isolated from the canopy kelp, Nereocystis luetkeana.</title>
        <authorList>
            <person name="Pfister C.A."/>
            <person name="Younker I.T."/>
            <person name="Light S.H."/>
        </authorList>
    </citation>
    <scope>NUCLEOTIDE SEQUENCE [LARGE SCALE GENOMIC DNA]</scope>
    <source>
        <strain evidence="5 6">TI.2.07</strain>
    </source>
</reference>
<dbReference type="InterPro" id="IPR000160">
    <property type="entry name" value="GGDEF_dom"/>
</dbReference>
<dbReference type="SMART" id="SM00267">
    <property type="entry name" value="GGDEF"/>
    <property type="match status" value="1"/>
</dbReference>
<evidence type="ECO:0000313" key="5">
    <source>
        <dbReference type="EMBL" id="MEL0658819.1"/>
    </source>
</evidence>
<keyword evidence="5" id="KW-0808">Transferase</keyword>
<gene>
    <name evidence="5" type="ORF">V6255_06645</name>
</gene>
<protein>
    <recommendedName>
        <fullName evidence="1">diguanylate cyclase</fullName>
        <ecNumber evidence="1">2.7.7.65</ecNumber>
    </recommendedName>
</protein>
<dbReference type="PANTHER" id="PTHR45138">
    <property type="entry name" value="REGULATORY COMPONENTS OF SENSORY TRANSDUCTION SYSTEM"/>
    <property type="match status" value="1"/>
</dbReference>
<dbReference type="GO" id="GO:0052621">
    <property type="term" value="F:diguanylate cyclase activity"/>
    <property type="evidence" value="ECO:0007669"/>
    <property type="project" value="UniProtKB-EC"/>
</dbReference>
<keyword evidence="3" id="KW-0175">Coiled coil</keyword>
<evidence type="ECO:0000256" key="2">
    <source>
        <dbReference type="ARBA" id="ARBA00034247"/>
    </source>
</evidence>
<proteinExistence type="predicted"/>
<dbReference type="EMBL" id="JBAKBA010000011">
    <property type="protein sequence ID" value="MEL0658819.1"/>
    <property type="molecule type" value="Genomic_DNA"/>
</dbReference>
<evidence type="ECO:0000259" key="4">
    <source>
        <dbReference type="PROSITE" id="PS50887"/>
    </source>
</evidence>
<dbReference type="NCBIfam" id="TIGR00254">
    <property type="entry name" value="GGDEF"/>
    <property type="match status" value="1"/>
</dbReference>
<dbReference type="Pfam" id="PF20975">
    <property type="entry name" value="DGCcoil"/>
    <property type="match status" value="1"/>
</dbReference>
<dbReference type="SUPFAM" id="SSF55073">
    <property type="entry name" value="Nucleotide cyclase"/>
    <property type="match status" value="1"/>
</dbReference>
<dbReference type="InterPro" id="IPR050469">
    <property type="entry name" value="Diguanylate_Cyclase"/>
</dbReference>
<accession>A0ABU9HAB5</accession>
<dbReference type="Proteomes" id="UP001366060">
    <property type="component" value="Unassembled WGS sequence"/>
</dbReference>
<comment type="catalytic activity">
    <reaction evidence="2">
        <text>2 GTP = 3',3'-c-di-GMP + 2 diphosphate</text>
        <dbReference type="Rhea" id="RHEA:24898"/>
        <dbReference type="ChEBI" id="CHEBI:33019"/>
        <dbReference type="ChEBI" id="CHEBI:37565"/>
        <dbReference type="ChEBI" id="CHEBI:58805"/>
        <dbReference type="EC" id="2.7.7.65"/>
    </reaction>
</comment>
<dbReference type="CDD" id="cd01949">
    <property type="entry name" value="GGDEF"/>
    <property type="match status" value="1"/>
</dbReference>
<dbReference type="EC" id="2.7.7.65" evidence="1"/>
<comment type="caution">
    <text evidence="5">The sequence shown here is derived from an EMBL/GenBank/DDBJ whole genome shotgun (WGS) entry which is preliminary data.</text>
</comment>
<dbReference type="InterPro" id="IPR029787">
    <property type="entry name" value="Nucleotide_cyclase"/>
</dbReference>
<dbReference type="Pfam" id="PF00990">
    <property type="entry name" value="GGDEF"/>
    <property type="match status" value="1"/>
</dbReference>
<evidence type="ECO:0000256" key="1">
    <source>
        <dbReference type="ARBA" id="ARBA00012528"/>
    </source>
</evidence>
<dbReference type="PANTHER" id="PTHR45138:SF9">
    <property type="entry name" value="DIGUANYLATE CYCLASE DGCM-RELATED"/>
    <property type="match status" value="1"/>
</dbReference>
<keyword evidence="5" id="KW-0548">Nucleotidyltransferase</keyword>